<comment type="caution">
    <text evidence="2">The sequence shown here is derived from an EMBL/GenBank/DDBJ whole genome shotgun (WGS) entry which is preliminary data.</text>
</comment>
<evidence type="ECO:0000256" key="1">
    <source>
        <dbReference type="SAM" id="Phobius"/>
    </source>
</evidence>
<feature type="transmembrane region" description="Helical" evidence="1">
    <location>
        <begin position="6"/>
        <end position="26"/>
    </location>
</feature>
<accession>A0A419SGH1</accession>
<dbReference type="AlphaFoldDB" id="A0A419SGH1"/>
<name>A0A419SGH1_9BACL</name>
<dbReference type="Proteomes" id="UP000284219">
    <property type="component" value="Unassembled WGS sequence"/>
</dbReference>
<evidence type="ECO:0000313" key="2">
    <source>
        <dbReference type="EMBL" id="RKD22883.1"/>
    </source>
</evidence>
<dbReference type="InterPro" id="IPR007563">
    <property type="entry name" value="DUF554"/>
</dbReference>
<protein>
    <recommendedName>
        <fullName evidence="4">DUF554 domain-containing protein</fullName>
    </recommendedName>
</protein>
<dbReference type="RefSeq" id="WP_120190372.1">
    <property type="nucleotide sequence ID" value="NZ_MCHY01000009.1"/>
</dbReference>
<feature type="transmembrane region" description="Helical" evidence="1">
    <location>
        <begin position="187"/>
        <end position="208"/>
    </location>
</feature>
<dbReference type="EMBL" id="MCHY01000009">
    <property type="protein sequence ID" value="RKD22883.1"/>
    <property type="molecule type" value="Genomic_DNA"/>
</dbReference>
<keyword evidence="3" id="KW-1185">Reference proteome</keyword>
<dbReference type="PANTHER" id="PTHR36111:SF2">
    <property type="entry name" value="INNER MEMBRANE PROTEIN"/>
    <property type="match status" value="1"/>
</dbReference>
<organism evidence="2 3">
    <name type="scientific">Ammoniphilus oxalaticus</name>
    <dbReference type="NCBI Taxonomy" id="66863"/>
    <lineage>
        <taxon>Bacteria</taxon>
        <taxon>Bacillati</taxon>
        <taxon>Bacillota</taxon>
        <taxon>Bacilli</taxon>
        <taxon>Bacillales</taxon>
        <taxon>Paenibacillaceae</taxon>
        <taxon>Aneurinibacillus group</taxon>
        <taxon>Ammoniphilus</taxon>
    </lineage>
</organism>
<dbReference type="OrthoDB" id="9797976at2"/>
<reference evidence="2 3" key="1">
    <citation type="submission" date="2016-08" db="EMBL/GenBank/DDBJ databases">
        <title>Novel Firmicute Genomes.</title>
        <authorList>
            <person name="Poppleton D.I."/>
            <person name="Gribaldo S."/>
        </authorList>
    </citation>
    <scope>NUCLEOTIDE SEQUENCE [LARGE SCALE GENOMIC DNA]</scope>
    <source>
        <strain evidence="2 3">RAOx-1</strain>
    </source>
</reference>
<gene>
    <name evidence="2" type="ORF">BEP19_11640</name>
</gene>
<sequence length="237" mass="24768">MVLWGTVVNAIAIICGSLLGSVLNRISEGIKTTVMQGIGLVVCVLGITMAMKSDNMLILIFSLVIGGVIGEILHVQAGLDKFGEWIERKVGKRGNGKGSIATGFVTATLVYCVGAMAILGAMDSGLRLNHDILYTKSILDGFSAIIFTSTLGIGVLFSAVPVFIYQGLIALCSTFIAAFVSQEMLAAIIQEITAVGGILIIGIGINILGIKKINIANMLPAIVVAILMAPLMATIMQ</sequence>
<evidence type="ECO:0000313" key="3">
    <source>
        <dbReference type="Proteomes" id="UP000284219"/>
    </source>
</evidence>
<feature type="transmembrane region" description="Helical" evidence="1">
    <location>
        <begin position="141"/>
        <end position="157"/>
    </location>
</feature>
<feature type="transmembrane region" description="Helical" evidence="1">
    <location>
        <begin position="100"/>
        <end position="121"/>
    </location>
</feature>
<keyword evidence="1" id="KW-1133">Transmembrane helix</keyword>
<dbReference type="PANTHER" id="PTHR36111">
    <property type="entry name" value="INNER MEMBRANE PROTEIN-RELATED"/>
    <property type="match status" value="1"/>
</dbReference>
<proteinExistence type="predicted"/>
<evidence type="ECO:0008006" key="4">
    <source>
        <dbReference type="Google" id="ProtNLM"/>
    </source>
</evidence>
<feature type="transmembrane region" description="Helical" evidence="1">
    <location>
        <begin position="215"/>
        <end position="236"/>
    </location>
</feature>
<keyword evidence="1" id="KW-0812">Transmembrane</keyword>
<keyword evidence="1" id="KW-0472">Membrane</keyword>
<dbReference type="Pfam" id="PF04474">
    <property type="entry name" value="DUF554"/>
    <property type="match status" value="1"/>
</dbReference>
<feature type="transmembrane region" description="Helical" evidence="1">
    <location>
        <begin position="57"/>
        <end position="79"/>
    </location>
</feature>